<organism evidence="1 2">
    <name type="scientific">Cucumis sativus</name>
    <name type="common">Cucumber</name>
    <dbReference type="NCBI Taxonomy" id="3659"/>
    <lineage>
        <taxon>Eukaryota</taxon>
        <taxon>Viridiplantae</taxon>
        <taxon>Streptophyta</taxon>
        <taxon>Embryophyta</taxon>
        <taxon>Tracheophyta</taxon>
        <taxon>Spermatophyta</taxon>
        <taxon>Magnoliopsida</taxon>
        <taxon>eudicotyledons</taxon>
        <taxon>Gunneridae</taxon>
        <taxon>Pentapetalae</taxon>
        <taxon>rosids</taxon>
        <taxon>fabids</taxon>
        <taxon>Cucurbitales</taxon>
        <taxon>Cucurbitaceae</taxon>
        <taxon>Benincaseae</taxon>
        <taxon>Cucumis</taxon>
    </lineage>
</organism>
<dbReference type="KEGG" id="csv:101210713"/>
<sequence>MSNSLQLLHELCIEFSEPIIKSLSNICDKPSEGSNVSVKPILESLLPRKTSLRISPSEDDIYSSIKDFTLACALILSSRSSTFDLLSWITEDLALTAESAFRMLSKAYASASCDGFSKNIEELGLDFSLIPEEKRLVVEIIPKVLPLLKDSIKESSIDKSDEVDEVSAASARVPVGFAIVAAHQLRWFITQIDYPHLGKLCNLVIPCGLTALDHWSPEVKGQGMLSFIHLAKNVNAAELGWYEDVILDACCSNVPSSDEIWPCVVEMSVLLATSIHNMNPRSSWIERMVNEMLGHLERQPRNKERCIAWLQHIEPLFNCMGLVLLAHTRRIFPLFFKWMNAEDDETTLLVLQRIQTVVRLTWIRNTPYVERLVDELAMLYEKAATRRSGDAIRKHVVDALMLLQESKGQQFKAAWSKHKDLQNLVPLSTSLTRLNITDCVDC</sequence>
<dbReference type="STRING" id="3659.A0A0A0KM16"/>
<dbReference type="Gramene" id="KGN50628">
    <property type="protein sequence ID" value="KGN50628"/>
    <property type="gene ID" value="Csa_5G198180"/>
</dbReference>
<gene>
    <name evidence="1" type="ORF">Csa_5G198180</name>
</gene>
<accession>A0A0A0KM16</accession>
<name>A0A0A0KM16_CUCSA</name>
<reference evidence="1 2" key="1">
    <citation type="journal article" date="2009" name="Nat. Genet.">
        <title>The genome of the cucumber, Cucumis sativus L.</title>
        <authorList>
            <person name="Huang S."/>
            <person name="Li R."/>
            <person name="Zhang Z."/>
            <person name="Li L."/>
            <person name="Gu X."/>
            <person name="Fan W."/>
            <person name="Lucas W.J."/>
            <person name="Wang X."/>
            <person name="Xie B."/>
            <person name="Ni P."/>
            <person name="Ren Y."/>
            <person name="Zhu H."/>
            <person name="Li J."/>
            <person name="Lin K."/>
            <person name="Jin W."/>
            <person name="Fei Z."/>
            <person name="Li G."/>
            <person name="Staub J."/>
            <person name="Kilian A."/>
            <person name="van der Vossen E.A."/>
            <person name="Wu Y."/>
            <person name="Guo J."/>
            <person name="He J."/>
            <person name="Jia Z."/>
            <person name="Ren Y."/>
            <person name="Tian G."/>
            <person name="Lu Y."/>
            <person name="Ruan J."/>
            <person name="Qian W."/>
            <person name="Wang M."/>
            <person name="Huang Q."/>
            <person name="Li B."/>
            <person name="Xuan Z."/>
            <person name="Cao J."/>
            <person name="Asan"/>
            <person name="Wu Z."/>
            <person name="Zhang J."/>
            <person name="Cai Q."/>
            <person name="Bai Y."/>
            <person name="Zhao B."/>
            <person name="Han Y."/>
            <person name="Li Y."/>
            <person name="Li X."/>
            <person name="Wang S."/>
            <person name="Shi Q."/>
            <person name="Liu S."/>
            <person name="Cho W.K."/>
            <person name="Kim J.Y."/>
            <person name="Xu Y."/>
            <person name="Heller-Uszynska K."/>
            <person name="Miao H."/>
            <person name="Cheng Z."/>
            <person name="Zhang S."/>
            <person name="Wu J."/>
            <person name="Yang Y."/>
            <person name="Kang H."/>
            <person name="Li M."/>
            <person name="Liang H."/>
            <person name="Ren X."/>
            <person name="Shi Z."/>
            <person name="Wen M."/>
            <person name="Jian M."/>
            <person name="Yang H."/>
            <person name="Zhang G."/>
            <person name="Yang Z."/>
            <person name="Chen R."/>
            <person name="Liu S."/>
            <person name="Li J."/>
            <person name="Ma L."/>
            <person name="Liu H."/>
            <person name="Zhou Y."/>
            <person name="Zhao J."/>
            <person name="Fang X."/>
            <person name="Li G."/>
            <person name="Fang L."/>
            <person name="Li Y."/>
            <person name="Liu D."/>
            <person name="Zheng H."/>
            <person name="Zhang Y."/>
            <person name="Qin N."/>
            <person name="Li Z."/>
            <person name="Yang G."/>
            <person name="Yang S."/>
            <person name="Bolund L."/>
            <person name="Kristiansen K."/>
            <person name="Zheng H."/>
            <person name="Li S."/>
            <person name="Zhang X."/>
            <person name="Yang H."/>
            <person name="Wang J."/>
            <person name="Sun R."/>
            <person name="Zhang B."/>
            <person name="Jiang S."/>
            <person name="Wang J."/>
            <person name="Du Y."/>
            <person name="Li S."/>
        </authorList>
    </citation>
    <scope>NUCLEOTIDE SEQUENCE [LARGE SCALE GENOMIC DNA]</scope>
    <source>
        <strain evidence="2">cv. 9930</strain>
    </source>
</reference>
<dbReference type="OrthoDB" id="753785at2759"/>
<dbReference type="EMBL" id="CM002926">
    <property type="protein sequence ID" value="KGN50628.1"/>
    <property type="molecule type" value="Genomic_DNA"/>
</dbReference>
<proteinExistence type="predicted"/>
<dbReference type="AlphaFoldDB" id="A0A0A0KM16"/>
<dbReference type="Proteomes" id="UP000029981">
    <property type="component" value="Chromosome 5"/>
</dbReference>
<dbReference type="eggNOG" id="ENOG502QVNS">
    <property type="taxonomic scope" value="Eukaryota"/>
</dbReference>
<evidence type="ECO:0000313" key="1">
    <source>
        <dbReference type="EMBL" id="KGN50628.1"/>
    </source>
</evidence>
<reference evidence="1 2" key="3">
    <citation type="journal article" date="2010" name="BMC Genomics">
        <title>Transcriptome sequencing and comparative analysis of cucumber flowers with different sex types.</title>
        <authorList>
            <person name="Guo S."/>
            <person name="Zheng Y."/>
            <person name="Joung J.G."/>
            <person name="Liu S."/>
            <person name="Zhang Z."/>
            <person name="Crasta O.R."/>
            <person name="Sobral B.W."/>
            <person name="Xu Y."/>
            <person name="Huang S."/>
            <person name="Fei Z."/>
        </authorList>
    </citation>
    <scope>NUCLEOTIDE SEQUENCE [LARGE SCALE GENOMIC DNA]</scope>
    <source>
        <strain evidence="2">cv. 9930</strain>
    </source>
</reference>
<dbReference type="OMA" id="CFNELCT"/>
<dbReference type="InterPro" id="IPR016024">
    <property type="entry name" value="ARM-type_fold"/>
</dbReference>
<protein>
    <submittedName>
        <fullName evidence="1">Uncharacterized protein</fullName>
    </submittedName>
</protein>
<dbReference type="SUPFAM" id="SSF48371">
    <property type="entry name" value="ARM repeat"/>
    <property type="match status" value="1"/>
</dbReference>
<dbReference type="PANTHER" id="PTHR14873:SF1">
    <property type="entry name" value="OS06G0694100 PROTEIN"/>
    <property type="match status" value="1"/>
</dbReference>
<evidence type="ECO:0000313" key="2">
    <source>
        <dbReference type="Proteomes" id="UP000029981"/>
    </source>
</evidence>
<dbReference type="PANTHER" id="PTHR14873">
    <property type="entry name" value="OS06G0694100 PROTEIN"/>
    <property type="match status" value="1"/>
</dbReference>
<reference evidence="1 2" key="2">
    <citation type="journal article" date="2009" name="PLoS ONE">
        <title>An integrated genetic and cytogenetic map of the cucumber genome.</title>
        <authorList>
            <person name="Ren Y."/>
            <person name="Zhang Z."/>
            <person name="Liu J."/>
            <person name="Staub J.E."/>
            <person name="Han Y."/>
            <person name="Cheng Z."/>
            <person name="Li X."/>
            <person name="Lu J."/>
            <person name="Miao H."/>
            <person name="Kang H."/>
            <person name="Xie B."/>
            <person name="Gu X."/>
            <person name="Wang X."/>
            <person name="Du Y."/>
            <person name="Jin W."/>
            <person name="Huang S."/>
        </authorList>
    </citation>
    <scope>NUCLEOTIDE SEQUENCE [LARGE SCALE GENOMIC DNA]</scope>
    <source>
        <strain evidence="2">cv. 9930</strain>
    </source>
</reference>
<reference evidence="1 2" key="4">
    <citation type="journal article" date="2011" name="BMC Genomics">
        <title>RNA-Seq improves annotation of protein-coding genes in the cucumber genome.</title>
        <authorList>
            <person name="Li Z."/>
            <person name="Zhang Z."/>
            <person name="Yan P."/>
            <person name="Huang S."/>
            <person name="Fei Z."/>
            <person name="Lin K."/>
        </authorList>
    </citation>
    <scope>NUCLEOTIDE SEQUENCE [LARGE SCALE GENOMIC DNA]</scope>
    <source>
        <strain evidence="2">cv. 9930</strain>
    </source>
</reference>
<keyword evidence="2" id="KW-1185">Reference proteome</keyword>